<protein>
    <submittedName>
        <fullName evidence="1">Uncharacterized protein</fullName>
    </submittedName>
</protein>
<reference evidence="2" key="1">
    <citation type="submission" date="2016-08" db="EMBL/GenBank/DDBJ databases">
        <authorList>
            <person name="Varghese N."/>
            <person name="Submissions Spin"/>
        </authorList>
    </citation>
    <scope>NUCLEOTIDE SEQUENCE [LARGE SCALE GENOMIC DNA]</scope>
    <source>
        <strain evidence="2">HAMBI 2971</strain>
    </source>
</reference>
<dbReference type="STRING" id="411945.GA0061102_102754"/>
<name>A0A1C3WD51_9HYPH</name>
<dbReference type="AlphaFoldDB" id="A0A1C3WD51"/>
<organism evidence="1 2">
    <name type="scientific">Rhizobium miluonense</name>
    <dbReference type="NCBI Taxonomy" id="411945"/>
    <lineage>
        <taxon>Bacteria</taxon>
        <taxon>Pseudomonadati</taxon>
        <taxon>Pseudomonadota</taxon>
        <taxon>Alphaproteobacteria</taxon>
        <taxon>Hyphomicrobiales</taxon>
        <taxon>Rhizobiaceae</taxon>
        <taxon>Rhizobium/Agrobacterium group</taxon>
        <taxon>Rhizobium</taxon>
    </lineage>
</organism>
<evidence type="ECO:0000313" key="1">
    <source>
        <dbReference type="EMBL" id="SCB38077.1"/>
    </source>
</evidence>
<sequence>MMKTGELQEHTMRLEKTLDEAVPFRRTLAVQLQLTQEQK</sequence>
<evidence type="ECO:0000313" key="2">
    <source>
        <dbReference type="Proteomes" id="UP000199435"/>
    </source>
</evidence>
<dbReference type="Proteomes" id="UP000199435">
    <property type="component" value="Unassembled WGS sequence"/>
</dbReference>
<proteinExistence type="predicted"/>
<accession>A0A1C3WD51</accession>
<dbReference type="EMBL" id="FMAH01000027">
    <property type="protein sequence ID" value="SCB38077.1"/>
    <property type="molecule type" value="Genomic_DNA"/>
</dbReference>
<gene>
    <name evidence="1" type="ORF">GA0061102_102754</name>
</gene>
<keyword evidence="2" id="KW-1185">Reference proteome</keyword>